<dbReference type="RefSeq" id="XP_041230588.1">
    <property type="nucleotide sequence ID" value="XM_041376628.1"/>
</dbReference>
<name>A0AAD4EHE1_9AGAM</name>
<dbReference type="GeneID" id="64670926"/>
<evidence type="ECO:0000313" key="2">
    <source>
        <dbReference type="EMBL" id="KAG1905013.1"/>
    </source>
</evidence>
<reference evidence="2" key="1">
    <citation type="journal article" date="2020" name="New Phytol.">
        <title>Comparative genomics reveals dynamic genome evolution in host specialist ectomycorrhizal fungi.</title>
        <authorList>
            <person name="Lofgren L.A."/>
            <person name="Nguyen N.H."/>
            <person name="Vilgalys R."/>
            <person name="Ruytinx J."/>
            <person name="Liao H.L."/>
            <person name="Branco S."/>
            <person name="Kuo A."/>
            <person name="LaButti K."/>
            <person name="Lipzen A."/>
            <person name="Andreopoulos W."/>
            <person name="Pangilinan J."/>
            <person name="Riley R."/>
            <person name="Hundley H."/>
            <person name="Na H."/>
            <person name="Barry K."/>
            <person name="Grigoriev I.V."/>
            <person name="Stajich J.E."/>
            <person name="Kennedy P.G."/>
        </authorList>
    </citation>
    <scope>NUCLEOTIDE SEQUENCE</scope>
    <source>
        <strain evidence="2">FC203</strain>
    </source>
</reference>
<comment type="caution">
    <text evidence="2">The sequence shown here is derived from an EMBL/GenBank/DDBJ whole genome shotgun (WGS) entry which is preliminary data.</text>
</comment>
<evidence type="ECO:0000256" key="1">
    <source>
        <dbReference type="SAM" id="MobiDB-lite"/>
    </source>
</evidence>
<sequence>MSQPITLKRKAINKPTQETAKPAKRQKVSKDAPTTSAQPSPAKHLRQNLTLADWITVYGYVDEHPTANQSDIVKYFETLPTGALILIYRSHNKVTRYHKL</sequence>
<evidence type="ECO:0000313" key="3">
    <source>
        <dbReference type="Proteomes" id="UP001195769"/>
    </source>
</evidence>
<dbReference type="Proteomes" id="UP001195769">
    <property type="component" value="Unassembled WGS sequence"/>
</dbReference>
<accession>A0AAD4EHE1</accession>
<feature type="region of interest" description="Disordered" evidence="1">
    <location>
        <begin position="1"/>
        <end position="43"/>
    </location>
</feature>
<organism evidence="2 3">
    <name type="scientific">Suillus fuscotomentosus</name>
    <dbReference type="NCBI Taxonomy" id="1912939"/>
    <lineage>
        <taxon>Eukaryota</taxon>
        <taxon>Fungi</taxon>
        <taxon>Dikarya</taxon>
        <taxon>Basidiomycota</taxon>
        <taxon>Agaricomycotina</taxon>
        <taxon>Agaricomycetes</taxon>
        <taxon>Agaricomycetidae</taxon>
        <taxon>Boletales</taxon>
        <taxon>Suillineae</taxon>
        <taxon>Suillaceae</taxon>
        <taxon>Suillus</taxon>
    </lineage>
</organism>
<dbReference type="EMBL" id="JABBWK010000008">
    <property type="protein sequence ID" value="KAG1905013.1"/>
    <property type="molecule type" value="Genomic_DNA"/>
</dbReference>
<dbReference type="AlphaFoldDB" id="A0AAD4EHE1"/>
<protein>
    <submittedName>
        <fullName evidence="2">Uncharacterized protein</fullName>
    </submittedName>
</protein>
<keyword evidence="3" id="KW-1185">Reference proteome</keyword>
<proteinExistence type="predicted"/>
<gene>
    <name evidence="2" type="ORF">F5891DRAFT_976586</name>
</gene>